<evidence type="ECO:0000313" key="1">
    <source>
        <dbReference type="EMBL" id="TWI02183.1"/>
    </source>
</evidence>
<reference evidence="1 2" key="1">
    <citation type="journal article" date="2015" name="Stand. Genomic Sci.">
        <title>Genomic Encyclopedia of Bacterial and Archaeal Type Strains, Phase III: the genomes of soil and plant-associated and newly described type strains.</title>
        <authorList>
            <person name="Whitman W.B."/>
            <person name="Woyke T."/>
            <person name="Klenk H.P."/>
            <person name="Zhou Y."/>
            <person name="Lilburn T.G."/>
            <person name="Beck B.J."/>
            <person name="De Vos P."/>
            <person name="Vandamme P."/>
            <person name="Eisen J.A."/>
            <person name="Garrity G."/>
            <person name="Hugenholtz P."/>
            <person name="Kyrpides N.C."/>
        </authorList>
    </citation>
    <scope>NUCLEOTIDE SEQUENCE [LARGE SCALE GENOMIC DNA]</scope>
    <source>
        <strain evidence="1 2">CGMCC 1.6847</strain>
    </source>
</reference>
<protein>
    <recommendedName>
        <fullName evidence="3">Lipoprotein</fullName>
    </recommendedName>
</protein>
<gene>
    <name evidence="1" type="ORF">IQ05_00417</name>
</gene>
<comment type="caution">
    <text evidence="1">The sequence shown here is derived from an EMBL/GenBank/DDBJ whole genome shotgun (WGS) entry which is preliminary data.</text>
</comment>
<dbReference type="EMBL" id="VLKO01000002">
    <property type="protein sequence ID" value="TWI02183.1"/>
    <property type="molecule type" value="Genomic_DNA"/>
</dbReference>
<accession>A0ABY3FN69</accession>
<keyword evidence="2" id="KW-1185">Reference proteome</keyword>
<organism evidence="1 2">
    <name type="scientific">Flavobacterium tiangeerense</name>
    <dbReference type="NCBI Taxonomy" id="459471"/>
    <lineage>
        <taxon>Bacteria</taxon>
        <taxon>Pseudomonadati</taxon>
        <taxon>Bacteroidota</taxon>
        <taxon>Flavobacteriia</taxon>
        <taxon>Flavobacteriales</taxon>
        <taxon>Flavobacteriaceae</taxon>
        <taxon>Flavobacterium</taxon>
    </lineage>
</organism>
<proteinExistence type="predicted"/>
<dbReference type="RefSeq" id="WP_144889325.1">
    <property type="nucleotide sequence ID" value="NZ_VLKO01000002.1"/>
</dbReference>
<name>A0ABY3FN69_9FLAO</name>
<sequence>MNSNSRSIFFKVGILLITLTSCKSNTYLLTNHDYKTGVDFTQGKWLLNTVYSAKENREKLTEEATSFFAENIGNRYHFRTDAKGLLLPENIPLNPNKEQIKSLQAGTGFDYFINVSSKKNKDELGTISLYDDEHSTEENNAEVTLEIYDLNLHQIIYAQKVIGRDRAVQQKSMWETKKSNKLIDNINFHKSSNKLVLGSLKKILKDLKKKSIQKK</sequence>
<dbReference type="Proteomes" id="UP000317519">
    <property type="component" value="Unassembled WGS sequence"/>
</dbReference>
<dbReference type="PROSITE" id="PS51257">
    <property type="entry name" value="PROKAR_LIPOPROTEIN"/>
    <property type="match status" value="1"/>
</dbReference>
<evidence type="ECO:0000313" key="2">
    <source>
        <dbReference type="Proteomes" id="UP000317519"/>
    </source>
</evidence>
<evidence type="ECO:0008006" key="3">
    <source>
        <dbReference type="Google" id="ProtNLM"/>
    </source>
</evidence>